<comment type="caution">
    <text evidence="1">The sequence shown here is derived from an EMBL/GenBank/DDBJ whole genome shotgun (WGS) entry which is preliminary data.</text>
</comment>
<evidence type="ECO:0000313" key="1">
    <source>
        <dbReference type="EMBL" id="CAL4124094.1"/>
    </source>
</evidence>
<proteinExistence type="predicted"/>
<dbReference type="EMBL" id="CAXKWB010022071">
    <property type="protein sequence ID" value="CAL4124094.1"/>
    <property type="molecule type" value="Genomic_DNA"/>
</dbReference>
<dbReference type="AlphaFoldDB" id="A0AAV2REE1"/>
<sequence>MMSNSFLRKEIDANFPEGISFYNLENGNKDVEVKCDYEDGMKSNERYYNQEELGKSANEFSEVNVKYESEVKKEQIRIQHSEIEFKQDIEIKDEPITFTVESAFVKDKNSFKSHLGKQTCKKTYQCIQCDKFFSHKVFIEHQKTHKREKLHQCSQCDK</sequence>
<protein>
    <recommendedName>
        <fullName evidence="3">C2H2-type domain-containing protein</fullName>
    </recommendedName>
</protein>
<dbReference type="InterPro" id="IPR036236">
    <property type="entry name" value="Znf_C2H2_sf"/>
</dbReference>
<evidence type="ECO:0008006" key="3">
    <source>
        <dbReference type="Google" id="ProtNLM"/>
    </source>
</evidence>
<keyword evidence="2" id="KW-1185">Reference proteome</keyword>
<reference evidence="1 2" key="1">
    <citation type="submission" date="2024-05" db="EMBL/GenBank/DDBJ databases">
        <authorList>
            <person name="Wallberg A."/>
        </authorList>
    </citation>
    <scope>NUCLEOTIDE SEQUENCE [LARGE SCALE GENOMIC DNA]</scope>
</reference>
<feature type="non-terminal residue" evidence="1">
    <location>
        <position position="158"/>
    </location>
</feature>
<organism evidence="1 2">
    <name type="scientific">Meganyctiphanes norvegica</name>
    <name type="common">Northern krill</name>
    <name type="synonym">Thysanopoda norvegica</name>
    <dbReference type="NCBI Taxonomy" id="48144"/>
    <lineage>
        <taxon>Eukaryota</taxon>
        <taxon>Metazoa</taxon>
        <taxon>Ecdysozoa</taxon>
        <taxon>Arthropoda</taxon>
        <taxon>Crustacea</taxon>
        <taxon>Multicrustacea</taxon>
        <taxon>Malacostraca</taxon>
        <taxon>Eumalacostraca</taxon>
        <taxon>Eucarida</taxon>
        <taxon>Euphausiacea</taxon>
        <taxon>Euphausiidae</taxon>
        <taxon>Meganyctiphanes</taxon>
    </lineage>
</organism>
<accession>A0AAV2REE1</accession>
<evidence type="ECO:0000313" key="2">
    <source>
        <dbReference type="Proteomes" id="UP001497623"/>
    </source>
</evidence>
<name>A0AAV2REE1_MEGNR</name>
<dbReference type="Gene3D" id="3.30.160.60">
    <property type="entry name" value="Classic Zinc Finger"/>
    <property type="match status" value="1"/>
</dbReference>
<gene>
    <name evidence="1" type="ORF">MNOR_LOCUS24230</name>
</gene>
<dbReference type="SUPFAM" id="SSF57667">
    <property type="entry name" value="beta-beta-alpha zinc fingers"/>
    <property type="match status" value="1"/>
</dbReference>
<dbReference type="Proteomes" id="UP001497623">
    <property type="component" value="Unassembled WGS sequence"/>
</dbReference>